<organism evidence="1 2">
    <name type="scientific">Pluteus cervinus</name>
    <dbReference type="NCBI Taxonomy" id="181527"/>
    <lineage>
        <taxon>Eukaryota</taxon>
        <taxon>Fungi</taxon>
        <taxon>Dikarya</taxon>
        <taxon>Basidiomycota</taxon>
        <taxon>Agaricomycotina</taxon>
        <taxon>Agaricomycetes</taxon>
        <taxon>Agaricomycetidae</taxon>
        <taxon>Agaricales</taxon>
        <taxon>Pluteineae</taxon>
        <taxon>Pluteaceae</taxon>
        <taxon>Pluteus</taxon>
    </lineage>
</organism>
<protein>
    <submittedName>
        <fullName evidence="1">Uncharacterized protein</fullName>
    </submittedName>
</protein>
<dbReference type="Proteomes" id="UP000308600">
    <property type="component" value="Unassembled WGS sequence"/>
</dbReference>
<gene>
    <name evidence="1" type="ORF">BDN72DRAFT_649229</name>
</gene>
<evidence type="ECO:0000313" key="2">
    <source>
        <dbReference type="Proteomes" id="UP000308600"/>
    </source>
</evidence>
<keyword evidence="2" id="KW-1185">Reference proteome</keyword>
<reference evidence="1 2" key="1">
    <citation type="journal article" date="2019" name="Nat. Ecol. Evol.">
        <title>Megaphylogeny resolves global patterns of mushroom evolution.</title>
        <authorList>
            <person name="Varga T."/>
            <person name="Krizsan K."/>
            <person name="Foldi C."/>
            <person name="Dima B."/>
            <person name="Sanchez-Garcia M."/>
            <person name="Sanchez-Ramirez S."/>
            <person name="Szollosi G.J."/>
            <person name="Szarkandi J.G."/>
            <person name="Papp V."/>
            <person name="Albert L."/>
            <person name="Andreopoulos W."/>
            <person name="Angelini C."/>
            <person name="Antonin V."/>
            <person name="Barry K.W."/>
            <person name="Bougher N.L."/>
            <person name="Buchanan P."/>
            <person name="Buyck B."/>
            <person name="Bense V."/>
            <person name="Catcheside P."/>
            <person name="Chovatia M."/>
            <person name="Cooper J."/>
            <person name="Damon W."/>
            <person name="Desjardin D."/>
            <person name="Finy P."/>
            <person name="Geml J."/>
            <person name="Haridas S."/>
            <person name="Hughes K."/>
            <person name="Justo A."/>
            <person name="Karasinski D."/>
            <person name="Kautmanova I."/>
            <person name="Kiss B."/>
            <person name="Kocsube S."/>
            <person name="Kotiranta H."/>
            <person name="LaButti K.M."/>
            <person name="Lechner B.E."/>
            <person name="Liimatainen K."/>
            <person name="Lipzen A."/>
            <person name="Lukacs Z."/>
            <person name="Mihaltcheva S."/>
            <person name="Morgado L.N."/>
            <person name="Niskanen T."/>
            <person name="Noordeloos M.E."/>
            <person name="Ohm R.A."/>
            <person name="Ortiz-Santana B."/>
            <person name="Ovrebo C."/>
            <person name="Racz N."/>
            <person name="Riley R."/>
            <person name="Savchenko A."/>
            <person name="Shiryaev A."/>
            <person name="Soop K."/>
            <person name="Spirin V."/>
            <person name="Szebenyi C."/>
            <person name="Tomsovsky M."/>
            <person name="Tulloss R.E."/>
            <person name="Uehling J."/>
            <person name="Grigoriev I.V."/>
            <person name="Vagvolgyi C."/>
            <person name="Papp T."/>
            <person name="Martin F.M."/>
            <person name="Miettinen O."/>
            <person name="Hibbett D.S."/>
            <person name="Nagy L.G."/>
        </authorList>
    </citation>
    <scope>NUCLEOTIDE SEQUENCE [LARGE SCALE GENOMIC DNA]</scope>
    <source>
        <strain evidence="1 2">NL-1719</strain>
    </source>
</reference>
<proteinExistence type="predicted"/>
<accession>A0ACD3AT39</accession>
<sequence>MLRRSFQALDLTHLQSLDISVENIEDLLFLWSRVFGPLPHLRTLRVRSAQCSQSFVNHLWDEAVEALAQKGSHNPKTFSALRTLRISDLDHSPPFTDIERLKGVLRHRSHFPLRLSKLVIIGPRLPDNIAAGFRSIIGEFITKESDTQDDEDSDEEESVVAGFSESLRR</sequence>
<dbReference type="EMBL" id="ML208343">
    <property type="protein sequence ID" value="TFK68814.1"/>
    <property type="molecule type" value="Genomic_DNA"/>
</dbReference>
<evidence type="ECO:0000313" key="1">
    <source>
        <dbReference type="EMBL" id="TFK68814.1"/>
    </source>
</evidence>
<name>A0ACD3AT39_9AGAR</name>